<reference evidence="17" key="1">
    <citation type="submission" date="2016-10" db="EMBL/GenBank/DDBJ databases">
        <authorList>
            <person name="Varghese N."/>
            <person name="Submissions S."/>
        </authorList>
    </citation>
    <scope>NUCLEOTIDE SEQUENCE [LARGE SCALE GENOMIC DNA]</scope>
    <source>
        <strain evidence="17">DSM 17038</strain>
    </source>
</reference>
<evidence type="ECO:0000256" key="4">
    <source>
        <dbReference type="ARBA" id="ARBA00012026"/>
    </source>
</evidence>
<feature type="binding site" evidence="10 12">
    <location>
        <begin position="155"/>
        <end position="156"/>
    </location>
    <ligand>
        <name>substrate</name>
    </ligand>
</feature>
<feature type="domain" description="BPG-independent PGAM N-terminal" evidence="15">
    <location>
        <begin position="84"/>
        <end position="301"/>
    </location>
</feature>
<feature type="binding site" evidence="10 13">
    <location>
        <position position="64"/>
    </location>
    <ligand>
        <name>Mn(2+)</name>
        <dbReference type="ChEBI" id="CHEBI:29035"/>
        <label>2</label>
    </ligand>
</feature>
<evidence type="ECO:0000256" key="1">
    <source>
        <dbReference type="ARBA" id="ARBA00000370"/>
    </source>
</evidence>
<keyword evidence="5 10" id="KW-0479">Metal-binding</keyword>
<dbReference type="RefSeq" id="WP_092471396.1">
    <property type="nucleotide sequence ID" value="NZ_FOOX01000007.1"/>
</dbReference>
<dbReference type="STRING" id="341036.SAMN05660649_02170"/>
<feature type="binding site" evidence="10 12">
    <location>
        <position position="187"/>
    </location>
    <ligand>
        <name>substrate</name>
    </ligand>
</feature>
<evidence type="ECO:0000256" key="3">
    <source>
        <dbReference type="ARBA" id="ARBA00008819"/>
    </source>
</evidence>
<dbReference type="PIRSF" id="PIRSF001492">
    <property type="entry name" value="IPGAM"/>
    <property type="match status" value="1"/>
</dbReference>
<dbReference type="InterPro" id="IPR011258">
    <property type="entry name" value="BPG-indep_PGM_N"/>
</dbReference>
<dbReference type="SUPFAM" id="SSF53649">
    <property type="entry name" value="Alkaline phosphatase-like"/>
    <property type="match status" value="1"/>
</dbReference>
<keyword evidence="7 10" id="KW-0464">Manganese</keyword>
<dbReference type="EC" id="5.4.2.12" evidence="4 10"/>
<evidence type="ECO:0000256" key="12">
    <source>
        <dbReference type="PIRSR" id="PIRSR001492-2"/>
    </source>
</evidence>
<dbReference type="GO" id="GO:0006096">
    <property type="term" value="P:glycolytic process"/>
    <property type="evidence" value="ECO:0007669"/>
    <property type="project" value="UniProtKB-UniRule"/>
</dbReference>
<dbReference type="SUPFAM" id="SSF64158">
    <property type="entry name" value="2,3-Bisphosphoglycerate-independent phosphoglycerate mutase, substrate-binding domain"/>
    <property type="match status" value="1"/>
</dbReference>
<dbReference type="PANTHER" id="PTHR31637:SF0">
    <property type="entry name" value="2,3-BISPHOSPHOGLYCERATE-INDEPENDENT PHOSPHOGLYCERATE MUTASE"/>
    <property type="match status" value="1"/>
</dbReference>
<feature type="active site" description="Phosphoserine intermediate" evidence="10 11">
    <location>
        <position position="64"/>
    </location>
</feature>
<proteinExistence type="inferred from homology"/>
<keyword evidence="6 10" id="KW-0324">Glycolysis</keyword>
<comment type="function">
    <text evidence="10">Catalyzes the interconversion of 2-phosphoglycerate and 3-phosphoglycerate.</text>
</comment>
<dbReference type="GO" id="GO:0004619">
    <property type="term" value="F:phosphoglycerate mutase activity"/>
    <property type="evidence" value="ECO:0007669"/>
    <property type="project" value="UniProtKB-UniRule"/>
</dbReference>
<dbReference type="InterPro" id="IPR006124">
    <property type="entry name" value="Metalloenzyme"/>
</dbReference>
<dbReference type="Pfam" id="PF06415">
    <property type="entry name" value="iPGM_N"/>
    <property type="match status" value="1"/>
</dbReference>
<comment type="similarity">
    <text evidence="3 10">Belongs to the BPG-independent phosphoglycerate mutase family.</text>
</comment>
<feature type="binding site" evidence="10 12">
    <location>
        <begin position="263"/>
        <end position="266"/>
    </location>
    <ligand>
        <name>substrate</name>
    </ligand>
</feature>
<comment type="catalytic activity">
    <reaction evidence="1 10">
        <text>(2R)-2-phosphoglycerate = (2R)-3-phosphoglycerate</text>
        <dbReference type="Rhea" id="RHEA:15901"/>
        <dbReference type="ChEBI" id="CHEBI:58272"/>
        <dbReference type="ChEBI" id="CHEBI:58289"/>
        <dbReference type="EC" id="5.4.2.12"/>
    </reaction>
</comment>
<dbReference type="HAMAP" id="MF_01038">
    <property type="entry name" value="GpmI"/>
    <property type="match status" value="1"/>
</dbReference>
<evidence type="ECO:0000256" key="10">
    <source>
        <dbReference type="HAMAP-Rule" id="MF_01038"/>
    </source>
</evidence>
<evidence type="ECO:0000256" key="11">
    <source>
        <dbReference type="PIRSR" id="PIRSR001492-1"/>
    </source>
</evidence>
<dbReference type="OrthoDB" id="9800863at2"/>
<comment type="cofactor">
    <cofactor evidence="10">
        <name>Mn(2+)</name>
        <dbReference type="ChEBI" id="CHEBI:29035"/>
    </cofactor>
    <text evidence="10">Binds 2 manganese ions per subunit.</text>
</comment>
<feature type="binding site" evidence="10 13">
    <location>
        <position position="408"/>
    </location>
    <ligand>
        <name>Mn(2+)</name>
        <dbReference type="ChEBI" id="CHEBI:29035"/>
        <label>1</label>
    </ligand>
</feature>
<name>A0A1I2TCM5_9FIRM</name>
<sequence>MASVKKPLVLIILDGWGLSEKKEGNAIAQARKPNMDGLLAGYPHTALASSGEDVGLPHGQMGNSEVGHLNMGAGRVVYQELTRISRAIRDRNFYDNPVLLDAVEKARERKSALHLMGLLSDGGVHSHIQHLYALLELARDQGVDRVFVHAFLDGRDVPPANAKEYIIPLTEKMEKMECGRVATVMGRYYAMDRDRRWERVKEAYDAMVLGEGFKAKSALEAVEQAYARQETDEFVKPTVIADDQGEPVGRVADGDVVIFFNFRPDRAREITRALVDEKFDGFERPQRHPKVHYVCMTQYDKTIEAPVAFRPQVLVNTLGEVLSYHNLRQLRLAETEKYAHVTFFFNGGVEQPNKGEDRVLIPSPKVATYDLKPDMSAGEVTDALINKLGDKVYDVVIMNYANPDMVGHTGVMQAAVKAVEYVDRCVGRAVKAVKEAGGITILTADHGNAEEMQDEAGHPHTAHTTDPVPFILVDDDCVGAGLRAGSLQDVAPTMLDLLGLEKPPEMTGNSLLEKK</sequence>
<keyword evidence="17" id="KW-1185">Reference proteome</keyword>
<dbReference type="Gene3D" id="3.40.720.10">
    <property type="entry name" value="Alkaline Phosphatase, subunit A"/>
    <property type="match status" value="1"/>
</dbReference>
<feature type="binding site" evidence="10 13">
    <location>
        <position position="445"/>
    </location>
    <ligand>
        <name>Mn(2+)</name>
        <dbReference type="ChEBI" id="CHEBI:29035"/>
        <label>2</label>
    </ligand>
</feature>
<keyword evidence="8 10" id="KW-0413">Isomerase</keyword>
<dbReference type="InterPro" id="IPR036646">
    <property type="entry name" value="PGAM_B_sf"/>
</dbReference>
<dbReference type="FunFam" id="3.40.1450.10:FF:000001">
    <property type="entry name" value="2,3-bisphosphoglycerate-independent phosphoglycerate mutase"/>
    <property type="match status" value="1"/>
</dbReference>
<feature type="binding site" evidence="10 13">
    <location>
        <position position="404"/>
    </location>
    <ligand>
        <name>Mn(2+)</name>
        <dbReference type="ChEBI" id="CHEBI:29035"/>
        <label>1</label>
    </ligand>
</feature>
<evidence type="ECO:0000256" key="6">
    <source>
        <dbReference type="ARBA" id="ARBA00023152"/>
    </source>
</evidence>
<dbReference type="Proteomes" id="UP000199337">
    <property type="component" value="Unassembled WGS sequence"/>
</dbReference>
<dbReference type="NCBIfam" id="TIGR01307">
    <property type="entry name" value="pgm_bpd_ind"/>
    <property type="match status" value="1"/>
</dbReference>
<comment type="pathway">
    <text evidence="2 10">Carbohydrate degradation; glycolysis; pyruvate from D-glyceraldehyde 3-phosphate: step 3/5.</text>
</comment>
<feature type="binding site" evidence="10 13">
    <location>
        <position position="446"/>
    </location>
    <ligand>
        <name>Mn(2+)</name>
        <dbReference type="ChEBI" id="CHEBI:29035"/>
        <label>2</label>
    </ligand>
</feature>
<evidence type="ECO:0000256" key="9">
    <source>
        <dbReference type="ARBA" id="ARBA00071648"/>
    </source>
</evidence>
<feature type="binding site" evidence="10 12">
    <location>
        <position position="193"/>
    </location>
    <ligand>
        <name>substrate</name>
    </ligand>
</feature>
<dbReference type="EMBL" id="FOOX01000007">
    <property type="protein sequence ID" value="SFG62600.1"/>
    <property type="molecule type" value="Genomic_DNA"/>
</dbReference>
<dbReference type="CDD" id="cd16010">
    <property type="entry name" value="iPGM"/>
    <property type="match status" value="1"/>
</dbReference>
<gene>
    <name evidence="10" type="primary">gpmI</name>
    <name evidence="16" type="ORF">SAMN05660649_02170</name>
</gene>
<evidence type="ECO:0000259" key="15">
    <source>
        <dbReference type="Pfam" id="PF06415"/>
    </source>
</evidence>
<feature type="binding site" evidence="10 12">
    <location>
        <position position="125"/>
    </location>
    <ligand>
        <name>substrate</name>
    </ligand>
</feature>
<dbReference type="InterPro" id="IPR005995">
    <property type="entry name" value="Pgm_bpd_ind"/>
</dbReference>
<dbReference type="AlphaFoldDB" id="A0A1I2TCM5"/>
<feature type="domain" description="Metalloenzyme" evidence="14">
    <location>
        <begin position="6"/>
        <end position="502"/>
    </location>
</feature>
<dbReference type="InterPro" id="IPR017850">
    <property type="entry name" value="Alkaline_phosphatase_core_sf"/>
</dbReference>
<accession>A0A1I2TCM5</accession>
<evidence type="ECO:0000259" key="14">
    <source>
        <dbReference type="Pfam" id="PF01676"/>
    </source>
</evidence>
<dbReference type="GO" id="GO:0005829">
    <property type="term" value="C:cytosol"/>
    <property type="evidence" value="ECO:0007669"/>
    <property type="project" value="TreeGrafter"/>
</dbReference>
<evidence type="ECO:0000256" key="8">
    <source>
        <dbReference type="ARBA" id="ARBA00023235"/>
    </source>
</evidence>
<dbReference type="Pfam" id="PF01676">
    <property type="entry name" value="Metalloenzyme"/>
    <property type="match status" value="1"/>
</dbReference>
<organism evidence="16 17">
    <name type="scientific">Desulfotruncus arcticus DSM 17038</name>
    <dbReference type="NCBI Taxonomy" id="1121424"/>
    <lineage>
        <taxon>Bacteria</taxon>
        <taxon>Bacillati</taxon>
        <taxon>Bacillota</taxon>
        <taxon>Clostridia</taxon>
        <taxon>Eubacteriales</taxon>
        <taxon>Desulfallaceae</taxon>
        <taxon>Desulfotruncus</taxon>
    </lineage>
</organism>
<evidence type="ECO:0000256" key="7">
    <source>
        <dbReference type="ARBA" id="ARBA00023211"/>
    </source>
</evidence>
<feature type="binding site" evidence="10 12">
    <location>
        <position position="337"/>
    </location>
    <ligand>
        <name>substrate</name>
    </ligand>
</feature>
<dbReference type="Gene3D" id="3.40.1450.10">
    <property type="entry name" value="BPG-independent phosphoglycerate mutase, domain B"/>
    <property type="match status" value="1"/>
</dbReference>
<dbReference type="UniPathway" id="UPA00109">
    <property type="reaction ID" value="UER00186"/>
</dbReference>
<evidence type="ECO:0000256" key="2">
    <source>
        <dbReference type="ARBA" id="ARBA00004798"/>
    </source>
</evidence>
<dbReference type="PANTHER" id="PTHR31637">
    <property type="entry name" value="2,3-BISPHOSPHOGLYCERATE-INDEPENDENT PHOSPHOGLYCERATE MUTASE"/>
    <property type="match status" value="1"/>
</dbReference>
<feature type="binding site" evidence="10 13">
    <location>
        <position position="463"/>
    </location>
    <ligand>
        <name>Mn(2+)</name>
        <dbReference type="ChEBI" id="CHEBI:29035"/>
        <label>1</label>
    </ligand>
</feature>
<evidence type="ECO:0000256" key="5">
    <source>
        <dbReference type="ARBA" id="ARBA00022723"/>
    </source>
</evidence>
<evidence type="ECO:0000313" key="17">
    <source>
        <dbReference type="Proteomes" id="UP000199337"/>
    </source>
</evidence>
<protein>
    <recommendedName>
        <fullName evidence="9 10">2,3-bisphosphoglycerate-independent phosphoglycerate mutase</fullName>
        <shortName evidence="10">BPG-independent PGAM</shortName>
        <shortName evidence="10">Phosphoglyceromutase</shortName>
        <shortName evidence="10">iPGM</shortName>
        <ecNumber evidence="4 10">5.4.2.12</ecNumber>
    </recommendedName>
</protein>
<comment type="subunit">
    <text evidence="10">Monomer.</text>
</comment>
<evidence type="ECO:0000313" key="16">
    <source>
        <dbReference type="EMBL" id="SFG62600.1"/>
    </source>
</evidence>
<feature type="binding site" evidence="10 13">
    <location>
        <position position="14"/>
    </location>
    <ligand>
        <name>Mn(2+)</name>
        <dbReference type="ChEBI" id="CHEBI:29035"/>
        <label>2</label>
    </ligand>
</feature>
<evidence type="ECO:0000256" key="13">
    <source>
        <dbReference type="PIRSR" id="PIRSR001492-3"/>
    </source>
</evidence>
<dbReference type="GO" id="GO:0006007">
    <property type="term" value="P:glucose catabolic process"/>
    <property type="evidence" value="ECO:0007669"/>
    <property type="project" value="InterPro"/>
</dbReference>
<dbReference type="GO" id="GO:0030145">
    <property type="term" value="F:manganese ion binding"/>
    <property type="evidence" value="ECO:0007669"/>
    <property type="project" value="UniProtKB-UniRule"/>
</dbReference>